<dbReference type="AlphaFoldDB" id="A0A198AC51"/>
<dbReference type="SUPFAM" id="SSF49785">
    <property type="entry name" value="Galactose-binding domain-like"/>
    <property type="match status" value="1"/>
</dbReference>
<evidence type="ECO:0000259" key="7">
    <source>
        <dbReference type="Pfam" id="PF06439"/>
    </source>
</evidence>
<evidence type="ECO:0000259" key="5">
    <source>
        <dbReference type="Pfam" id="PF00703"/>
    </source>
</evidence>
<dbReference type="InterPro" id="IPR008979">
    <property type="entry name" value="Galactose-bd-like_sf"/>
</dbReference>
<comment type="similarity">
    <text evidence="1">Belongs to the glycosyl hydrolase 2 family.</text>
</comment>
<protein>
    <submittedName>
        <fullName evidence="8">Uncharacterized protein</fullName>
    </submittedName>
</protein>
<evidence type="ECO:0000256" key="2">
    <source>
        <dbReference type="ARBA" id="ARBA00022801"/>
    </source>
</evidence>
<dbReference type="Gene3D" id="2.60.120.560">
    <property type="entry name" value="Exo-inulinase, domain 1"/>
    <property type="match status" value="2"/>
</dbReference>
<dbReference type="Pfam" id="PF06439">
    <property type="entry name" value="3keto-disac_hyd"/>
    <property type="match status" value="2"/>
</dbReference>
<evidence type="ECO:0000313" key="9">
    <source>
        <dbReference type="Proteomes" id="UP000078454"/>
    </source>
</evidence>
<dbReference type="SUPFAM" id="SSF49899">
    <property type="entry name" value="Concanavalin A-like lectins/glucanases"/>
    <property type="match status" value="2"/>
</dbReference>
<dbReference type="InterPro" id="IPR006103">
    <property type="entry name" value="Glyco_hydro_2_cat"/>
</dbReference>
<keyword evidence="9" id="KW-1185">Reference proteome</keyword>
<evidence type="ECO:0000313" key="8">
    <source>
        <dbReference type="EMBL" id="OAS19074.1"/>
    </source>
</evidence>
<dbReference type="EMBL" id="LYPB01000060">
    <property type="protein sequence ID" value="OAS19074.1"/>
    <property type="molecule type" value="Genomic_DNA"/>
</dbReference>
<dbReference type="InterPro" id="IPR013320">
    <property type="entry name" value="ConA-like_dom_sf"/>
</dbReference>
<feature type="domain" description="3-keto-alpha-glucoside-1,2-lyase/3-keto-2-hydroxy-glucal hydratase" evidence="7">
    <location>
        <begin position="886"/>
        <end position="1051"/>
    </location>
</feature>
<comment type="caution">
    <text evidence="8">The sequence shown here is derived from an EMBL/GenBank/DDBJ whole genome shotgun (WGS) entry which is preliminary data.</text>
</comment>
<keyword evidence="2" id="KW-0378">Hydrolase</keyword>
<feature type="signal peptide" evidence="4">
    <location>
        <begin position="1"/>
        <end position="36"/>
    </location>
</feature>
<dbReference type="STRING" id="1850517.A8708_27515"/>
<dbReference type="Gene3D" id="2.60.120.260">
    <property type="entry name" value="Galactose-binding domain-like"/>
    <property type="match status" value="1"/>
</dbReference>
<dbReference type="InterPro" id="IPR006102">
    <property type="entry name" value="Ig-like_GH2"/>
</dbReference>
<dbReference type="InterPro" id="IPR051913">
    <property type="entry name" value="GH2_Domain-Containing"/>
</dbReference>
<gene>
    <name evidence="8" type="ORF">A8708_27515</name>
</gene>
<feature type="chain" id="PRO_5008277981" evidence="4">
    <location>
        <begin position="37"/>
        <end position="1225"/>
    </location>
</feature>
<organism evidence="8 9">
    <name type="scientific">Paenibacillus oryzisoli</name>
    <dbReference type="NCBI Taxonomy" id="1850517"/>
    <lineage>
        <taxon>Bacteria</taxon>
        <taxon>Bacillati</taxon>
        <taxon>Bacillota</taxon>
        <taxon>Bacilli</taxon>
        <taxon>Bacillales</taxon>
        <taxon>Paenibacillaceae</taxon>
        <taxon>Paenibacillus</taxon>
    </lineage>
</organism>
<feature type="domain" description="3-keto-alpha-glucoside-1,2-lyase/3-keto-2-hydroxy-glucal hydratase" evidence="7">
    <location>
        <begin position="1064"/>
        <end position="1222"/>
    </location>
</feature>
<keyword evidence="3" id="KW-0326">Glycosidase</keyword>
<dbReference type="SUPFAM" id="SSF51445">
    <property type="entry name" value="(Trans)glycosidases"/>
    <property type="match status" value="1"/>
</dbReference>
<proteinExistence type="inferred from homology"/>
<name>A0A198AC51_9BACL</name>
<dbReference type="Gene3D" id="2.60.40.10">
    <property type="entry name" value="Immunoglobulins"/>
    <property type="match status" value="1"/>
</dbReference>
<feature type="domain" description="Glycoside hydrolase family 2 catalytic" evidence="6">
    <location>
        <begin position="379"/>
        <end position="485"/>
    </location>
</feature>
<evidence type="ECO:0000256" key="1">
    <source>
        <dbReference type="ARBA" id="ARBA00007401"/>
    </source>
</evidence>
<evidence type="ECO:0000256" key="3">
    <source>
        <dbReference type="ARBA" id="ARBA00023295"/>
    </source>
</evidence>
<dbReference type="GO" id="GO:0004553">
    <property type="term" value="F:hydrolase activity, hydrolyzing O-glycosyl compounds"/>
    <property type="evidence" value="ECO:0007669"/>
    <property type="project" value="InterPro"/>
</dbReference>
<evidence type="ECO:0000256" key="4">
    <source>
        <dbReference type="SAM" id="SignalP"/>
    </source>
</evidence>
<sequence length="1225" mass="134060">MRIPWSLGKLNLRIVLLLFTSLVISTLFAVTNNAQADTSREQISLNGVWDFYPNGGATRYDITVPSYWDTSAGFGYPLSWNTLNYGVYKRNFTVPSSMTGKEIFLDLENIGPLSKVFVNGTQLATETDGYLMTRLPYKLDITPLAIVGGTNTLEVRVWGYYALPADAKDASGKSLYPIGVDNQSWGQGRGINDDVALVAYPKVFVSDTFVITDLKNNTSPSDDEITVKSTVTNTTAISQTVTVKNSVQLVGGSTEKTFSDQTVTVAANSSQTVTWSSVSWTNAKYWWTHDPKLYNLNTSLTQSAVTIDSLATRFGFRQFAVNTNYYQLNGIKTNLRGDALQFNWATGSGHGAAYSSSQSYANASIAEVKLTMDEWKTTYNVARTHIHGGIKQVYDYADEIGLLLIDETPYWQYHSVHSYTTDAMDHITKWVKQWVNARKNHASIVIWSGGNENWSSTSNNTTILHPTIEAAITSIDTTKPIIQDDFTTTDQENHHYTGGYQIGWLNNSTMYGLYTNNSTKPKGEGEAYTPSGGWPTLNANGTYNSTLAKDMLNDNLVSQAVWHRAADRMTRAMRYAGFADIRYYANWIYAYEVTEDTLYPTWPDMTAPGLKPVAIRRPIFNAYDPSKPTFIKSDSYEYTQDTYSPVAAFDKDGDKNNLIGVAPIVFTGGTATNRTIIVYNDEQRDGTSVDVIWEAGYLNPVNNTYTSFQTGTFNVSVPYGNKVEQAISFTPPSGVAAQWLQLKLTAKKGTITKFQETNQLGALGSIPAAKIDVPASINVGVKNVTNSSQKHKLKIINKGGGLSTNWTVSGQGDWLELSQSSGNLRGEREIYFTINTFGLAPNSSYFKTLMFSEAGGTSDTVTISFQTDGNPGTASTSSVTLLSDDFESGSAAGWSTTGGMWSVITDGTKVYNQSNTAVGGATAYIGDSTWQHYSVSARLKADAFDAGNYAGIGVVARYVDSSNYYAFMYYKLTNTLKITKLAAGVASDVVTMPYTLNTGTWYDFKAVVNGSTMELWVNGIKQLTGTDTTLTSGKIGMYAHRANAKFDNVSVAPIFGDDYESGSASSWATTGGTWSVVTDGTKVFTQSNNTVAAVSAYSGLSTWQSYTFAAKVKADSFDAGNLAGLGLIARRVDANNYYTFMYYKFTNSLKIIKVVGGTPTDLVTVPFTFTTGTWYDFKAVVNGSALEFWVNGTKLLTTTDTSFTSGQIGLYSHRASSKFDNVNMY</sequence>
<dbReference type="InterPro" id="IPR017853">
    <property type="entry name" value="GH"/>
</dbReference>
<dbReference type="PANTHER" id="PTHR42732">
    <property type="entry name" value="BETA-GALACTOSIDASE"/>
    <property type="match status" value="1"/>
</dbReference>
<keyword evidence="4" id="KW-0732">Signal</keyword>
<dbReference type="GO" id="GO:0005975">
    <property type="term" value="P:carbohydrate metabolic process"/>
    <property type="evidence" value="ECO:0007669"/>
    <property type="project" value="InterPro"/>
</dbReference>
<dbReference type="InterPro" id="IPR010496">
    <property type="entry name" value="AL/BT2_dom"/>
</dbReference>
<dbReference type="InterPro" id="IPR013783">
    <property type="entry name" value="Ig-like_fold"/>
</dbReference>
<feature type="domain" description="Glycoside hydrolase family 2 immunoglobulin-like beta-sandwich" evidence="5">
    <location>
        <begin position="203"/>
        <end position="317"/>
    </location>
</feature>
<dbReference type="PANTHER" id="PTHR42732:SF1">
    <property type="entry name" value="BETA-MANNOSIDASE"/>
    <property type="match status" value="1"/>
</dbReference>
<dbReference type="Gene3D" id="3.20.20.80">
    <property type="entry name" value="Glycosidases"/>
    <property type="match status" value="1"/>
</dbReference>
<dbReference type="SUPFAM" id="SSF49303">
    <property type="entry name" value="beta-Galactosidase/glucuronidase domain"/>
    <property type="match status" value="1"/>
</dbReference>
<dbReference type="Pfam" id="PF02836">
    <property type="entry name" value="Glyco_hydro_2_C"/>
    <property type="match status" value="1"/>
</dbReference>
<dbReference type="OrthoDB" id="9801077at2"/>
<dbReference type="InterPro" id="IPR036156">
    <property type="entry name" value="Beta-gal/glucu_dom_sf"/>
</dbReference>
<accession>A0A198AC51</accession>
<reference evidence="8 9" key="1">
    <citation type="submission" date="2016-05" db="EMBL/GenBank/DDBJ databases">
        <title>Paenibacillus sp. 1ZS3-15 nov., isolated from the rhizosphere soil.</title>
        <authorList>
            <person name="Zhang X.X."/>
            <person name="Zhang J."/>
        </authorList>
    </citation>
    <scope>NUCLEOTIDE SEQUENCE [LARGE SCALE GENOMIC DNA]</scope>
    <source>
        <strain evidence="8 9">1ZS3-15</strain>
    </source>
</reference>
<evidence type="ECO:0000259" key="6">
    <source>
        <dbReference type="Pfam" id="PF02836"/>
    </source>
</evidence>
<dbReference type="Pfam" id="PF00703">
    <property type="entry name" value="Glyco_hydro_2"/>
    <property type="match status" value="1"/>
</dbReference>
<dbReference type="RefSeq" id="WP_068663968.1">
    <property type="nucleotide sequence ID" value="NZ_LYPB01000060.1"/>
</dbReference>
<dbReference type="Proteomes" id="UP000078454">
    <property type="component" value="Unassembled WGS sequence"/>
</dbReference>